<dbReference type="PANTHER" id="PTHR24366">
    <property type="entry name" value="IG(IMMUNOGLOBULIN) AND LRR(LEUCINE RICH REPEAT) DOMAINS"/>
    <property type="match status" value="1"/>
</dbReference>
<feature type="domain" description="Protein kinase" evidence="10">
    <location>
        <begin position="970"/>
        <end position="1315"/>
    </location>
</feature>
<dbReference type="InterPro" id="IPR011009">
    <property type="entry name" value="Kinase-like_dom_sf"/>
</dbReference>
<feature type="region of interest" description="Disordered" evidence="7">
    <location>
        <begin position="107"/>
        <end position="158"/>
    </location>
</feature>
<dbReference type="SMART" id="SM00220">
    <property type="entry name" value="S_TKc"/>
    <property type="match status" value="1"/>
</dbReference>
<keyword evidence="9" id="KW-0732">Signal</keyword>
<dbReference type="Proteomes" id="UP000007799">
    <property type="component" value="Unassembled WGS sequence"/>
</dbReference>
<keyword evidence="3" id="KW-0677">Repeat</keyword>
<keyword evidence="1" id="KW-0433">Leucine-rich repeat</keyword>
<evidence type="ECO:0000259" key="10">
    <source>
        <dbReference type="PROSITE" id="PS50011"/>
    </source>
</evidence>
<accession>F2UQS6</accession>
<evidence type="ECO:0000256" key="2">
    <source>
        <dbReference type="ARBA" id="ARBA00022679"/>
    </source>
</evidence>
<keyword evidence="12" id="KW-1185">Reference proteome</keyword>
<dbReference type="InParanoid" id="F2UQS6"/>
<dbReference type="InterPro" id="IPR000719">
    <property type="entry name" value="Prot_kinase_dom"/>
</dbReference>
<dbReference type="SUPFAM" id="SSF52058">
    <property type="entry name" value="L domain-like"/>
    <property type="match status" value="1"/>
</dbReference>
<keyword evidence="8" id="KW-1133">Transmembrane helix</keyword>
<dbReference type="OrthoDB" id="6784511at2759"/>
<dbReference type="eggNOG" id="KOG0192">
    <property type="taxonomic scope" value="Eukaryota"/>
</dbReference>
<evidence type="ECO:0000256" key="3">
    <source>
        <dbReference type="ARBA" id="ARBA00022737"/>
    </source>
</evidence>
<keyword evidence="6" id="KW-0067">ATP-binding</keyword>
<feature type="transmembrane region" description="Helical" evidence="8">
    <location>
        <begin position="910"/>
        <end position="931"/>
    </location>
</feature>
<proteinExistence type="predicted"/>
<dbReference type="GO" id="GO:0004672">
    <property type="term" value="F:protein kinase activity"/>
    <property type="evidence" value="ECO:0007669"/>
    <property type="project" value="InterPro"/>
</dbReference>
<evidence type="ECO:0000256" key="8">
    <source>
        <dbReference type="SAM" id="Phobius"/>
    </source>
</evidence>
<dbReference type="PROSITE" id="PS50011">
    <property type="entry name" value="PROTEIN_KINASE_DOM"/>
    <property type="match status" value="1"/>
</dbReference>
<dbReference type="GO" id="GO:0005524">
    <property type="term" value="F:ATP binding"/>
    <property type="evidence" value="ECO:0007669"/>
    <property type="project" value="UniProtKB-KW"/>
</dbReference>
<gene>
    <name evidence="11" type="ORF">PTSG_10262</name>
</gene>
<dbReference type="eggNOG" id="KOG0619">
    <property type="taxonomic scope" value="Eukaryota"/>
</dbReference>
<feature type="chain" id="PRO_5003287941" evidence="9">
    <location>
        <begin position="18"/>
        <end position="1315"/>
    </location>
</feature>
<dbReference type="InterPro" id="IPR001611">
    <property type="entry name" value="Leu-rich_rpt"/>
</dbReference>
<keyword evidence="8" id="KW-0812">Transmembrane</keyword>
<dbReference type="KEGG" id="sre:PTSG_10262"/>
<dbReference type="Gene3D" id="1.10.510.10">
    <property type="entry name" value="Transferase(Phosphotransferase) domain 1"/>
    <property type="match status" value="1"/>
</dbReference>
<dbReference type="GeneID" id="16069137"/>
<evidence type="ECO:0000256" key="1">
    <source>
        <dbReference type="ARBA" id="ARBA00022614"/>
    </source>
</evidence>
<dbReference type="STRING" id="946362.F2UQS6"/>
<keyword evidence="8" id="KW-0472">Membrane</keyword>
<keyword evidence="4" id="KW-0547">Nucleotide-binding</keyword>
<name>F2UQS6_SALR5</name>
<evidence type="ECO:0000256" key="6">
    <source>
        <dbReference type="ARBA" id="ARBA00022840"/>
    </source>
</evidence>
<dbReference type="Gene3D" id="3.30.200.20">
    <property type="entry name" value="Phosphorylase Kinase, domain 1"/>
    <property type="match status" value="1"/>
</dbReference>
<feature type="signal peptide" evidence="9">
    <location>
        <begin position="1"/>
        <end position="17"/>
    </location>
</feature>
<dbReference type="SMART" id="SM00369">
    <property type="entry name" value="LRR_TYP"/>
    <property type="match status" value="11"/>
</dbReference>
<evidence type="ECO:0000313" key="11">
    <source>
        <dbReference type="EMBL" id="EGD79981.1"/>
    </source>
</evidence>
<feature type="compositionally biased region" description="Polar residues" evidence="7">
    <location>
        <begin position="127"/>
        <end position="140"/>
    </location>
</feature>
<feature type="region of interest" description="Disordered" evidence="7">
    <location>
        <begin position="1163"/>
        <end position="1193"/>
    </location>
</feature>
<evidence type="ECO:0000256" key="5">
    <source>
        <dbReference type="ARBA" id="ARBA00022777"/>
    </source>
</evidence>
<reference evidence="11" key="1">
    <citation type="submission" date="2009-08" db="EMBL/GenBank/DDBJ databases">
        <title>Annotation of Salpingoeca rosetta.</title>
        <authorList>
            <consortium name="The Broad Institute Genome Sequencing Platform"/>
            <person name="Russ C."/>
            <person name="Cuomo C."/>
            <person name="Burger G."/>
            <person name="Gray M.W."/>
            <person name="Holland P.W.H."/>
            <person name="King N."/>
            <person name="Lang F.B.F."/>
            <person name="Roger A.J."/>
            <person name="Ruiz-Trillo I."/>
            <person name="Young S.K."/>
            <person name="Zeng Q."/>
            <person name="Gargeya S."/>
            <person name="Alvarado L."/>
            <person name="Berlin A."/>
            <person name="Chapman S.B."/>
            <person name="Chen Z."/>
            <person name="Freedman E."/>
            <person name="Gellesch M."/>
            <person name="Goldberg J."/>
            <person name="Griggs A."/>
            <person name="Gujja S."/>
            <person name="Heilman E."/>
            <person name="Heiman D."/>
            <person name="Howarth C."/>
            <person name="Mehta T."/>
            <person name="Neiman D."/>
            <person name="Pearson M."/>
            <person name="Roberts A."/>
            <person name="Saif S."/>
            <person name="Shea T."/>
            <person name="Shenoy N."/>
            <person name="Sisk P."/>
            <person name="Stolte C."/>
            <person name="Sykes S."/>
            <person name="White J."/>
            <person name="Yandava C."/>
            <person name="Haas B."/>
            <person name="Nusbaum C."/>
            <person name="Birren B."/>
        </authorList>
    </citation>
    <scope>NUCLEOTIDE SEQUENCE [LARGE SCALE GENOMIC DNA]</scope>
    <source>
        <strain evidence="11">ATCC 50818</strain>
    </source>
</reference>
<dbReference type="EMBL" id="GL832989">
    <property type="protein sequence ID" value="EGD79981.1"/>
    <property type="molecule type" value="Genomic_DNA"/>
</dbReference>
<dbReference type="FunFam" id="3.30.200.20:FF:000180">
    <property type="entry name" value="serine/threonine-protein kinase STY46-like"/>
    <property type="match status" value="1"/>
</dbReference>
<dbReference type="InterPro" id="IPR003591">
    <property type="entry name" value="Leu-rich_rpt_typical-subtyp"/>
</dbReference>
<evidence type="ECO:0000256" key="9">
    <source>
        <dbReference type="SAM" id="SignalP"/>
    </source>
</evidence>
<dbReference type="Pfam" id="PF00069">
    <property type="entry name" value="Pkinase"/>
    <property type="match status" value="1"/>
</dbReference>
<protein>
    <submittedName>
        <fullName evidence="11">TKL protein kinase</fullName>
    </submittedName>
</protein>
<dbReference type="Pfam" id="PF13855">
    <property type="entry name" value="LRR_8"/>
    <property type="match status" value="2"/>
</dbReference>
<evidence type="ECO:0000256" key="4">
    <source>
        <dbReference type="ARBA" id="ARBA00022741"/>
    </source>
</evidence>
<dbReference type="Gene3D" id="3.80.10.10">
    <property type="entry name" value="Ribonuclease Inhibitor"/>
    <property type="match status" value="3"/>
</dbReference>
<keyword evidence="5 11" id="KW-0418">Kinase</keyword>
<dbReference type="SUPFAM" id="SSF56112">
    <property type="entry name" value="Protein kinase-like (PK-like)"/>
    <property type="match status" value="1"/>
</dbReference>
<evidence type="ECO:0000256" key="7">
    <source>
        <dbReference type="SAM" id="MobiDB-lite"/>
    </source>
</evidence>
<dbReference type="InterPro" id="IPR032675">
    <property type="entry name" value="LRR_dom_sf"/>
</dbReference>
<dbReference type="SUPFAM" id="SSF52047">
    <property type="entry name" value="RNI-like"/>
    <property type="match status" value="1"/>
</dbReference>
<dbReference type="InterPro" id="IPR001245">
    <property type="entry name" value="Ser-Thr/Tyr_kinase_cat_dom"/>
</dbReference>
<dbReference type="RefSeq" id="XP_004988602.1">
    <property type="nucleotide sequence ID" value="XM_004988545.1"/>
</dbReference>
<dbReference type="Pfam" id="PF07714">
    <property type="entry name" value="PK_Tyr_Ser-Thr"/>
    <property type="match status" value="1"/>
</dbReference>
<evidence type="ECO:0000313" key="12">
    <source>
        <dbReference type="Proteomes" id="UP000007799"/>
    </source>
</evidence>
<keyword evidence="2" id="KW-0808">Transferase</keyword>
<dbReference type="FunFam" id="3.80.10.10:FF:001164">
    <property type="entry name" value="GH01279p"/>
    <property type="match status" value="1"/>
</dbReference>
<sequence>MTVFSLALIVLVASASGILDSTLALDVGEEAAVLCDEVETTLKRVKTTLVKHSVPFSTTAGIHKQSHDDVHLHTENGAAVNHTHVGPRLTVDLSSIQRMMRAFGCPKKAARKLQRPTNFPGTRRHNPQPNILSDNNTAPSSLPRRFSRMRRNSDPNVQQGQCTLASLIDGSCPGTRRGGLTITLFKDDLVNGSADTSTLRTLSPAVFRLTLNGHVQQPLLQWLLQNGVWTTCRFLTVEGAQFPTFPLSDLNPLSDIRSIRIRHSDVLRGVDSSGFNHAKTLTALRIINCSLSFVPDVAGMTSLRTLSLRDNRIRQVTAEHLNGLSSLRELSLDTNLIARVQAVSFGDLTALRRLTIFSNDISAIPPGLFHPLTALTRLELQRNPIRQLDADVFAALSTLDNLILESTLLTSLPPTVFRNTTRLTVLGLANNFLTSLPETVFAGLSSLEHLQVFNNRLTSLASDVFQDLTVLTALFIDKNELRSLPRGLLQSNTRLRTFFCNDNRLTALPSSLFANTSALNQASLATNALRSIDAVIEAASFSSLSFLDVHDNQLTRVHLPRALPALRELAFNDNPVRELPNLDMLPELRVFRLQHHLVRRIDLAAFLALPHLEVLELDAAPEAESKAVLSDSSADRIAPLAKLSVENVDISAIVSSLGQLASLNLSALHAGWPGATSDTLPISALCSMLASTVQELRIANTHHSGIDLCPDKAFDVLLLTDNRRLESITVHDPLRELNVSGCTQLTSIDAPPIDILDISSTNLPLTGALCTRWGRRVLFARNLGGVVDIRRAAAIAHKCLEQVDVLDLSGNSWLRHQAEINRVVETKIVLSHDMFLSADFGEIANRPIPPIFQLTDAPIECELELSNQNLRLHTDRSVLTPQIVYAFHCTCARGFKLTSNGRCVERSDDIAGVAAGSVIGGLFFGLFVAWLSRRYRGLTKRIGLQEQLLVEMDEEVTALKKAWEIGFGELRLVERVAAGAFGVVFKAEWDTVMVAVKVLQQSVMMFDESTVLEFEKEVEFLQRTRHPNVVRFFGAGTDPSGSPFLVLEFVAMGSLKDLLGKDMEQVLMEVKRDVVGCTDAGVVAEDVDEELTLISTESDRRAETMTIWELKLRLLRDIASGMAFIHSLDQMHRDLKSGNVLVSSSLRAKITDFGSIRQCFTRGGGGGRAHGSGHTRLSSSSHDVDDPQYSQQAGLQTMTSMTLTAGVGTPLYMAPEALTGDKYSFEADIFSFGVLMWEVATQRPPDLIEQEKGSDFRGSLLPAITELLMEGKRLKFEDSEQEAIPEWFQSLTYKCMAQNPRERPSFGELKDHHFA</sequence>
<organism evidence="12">
    <name type="scientific">Salpingoeca rosetta (strain ATCC 50818 / BSB-021)</name>
    <dbReference type="NCBI Taxonomy" id="946362"/>
    <lineage>
        <taxon>Eukaryota</taxon>
        <taxon>Choanoflagellata</taxon>
        <taxon>Craspedida</taxon>
        <taxon>Salpingoecidae</taxon>
        <taxon>Salpingoeca</taxon>
    </lineage>
</organism>